<evidence type="ECO:0000313" key="3">
    <source>
        <dbReference type="EMBL" id="POY43168.1"/>
    </source>
</evidence>
<reference evidence="3 4" key="1">
    <citation type="submission" date="2018-02" db="EMBL/GenBank/DDBJ databases">
        <title>Classification genera of Pasteurellaceae by whole genome sequence comparison.</title>
        <authorList>
            <person name="Christensen H."/>
        </authorList>
    </citation>
    <scope>NUCLEOTIDE SEQUENCE [LARGE SCALE GENOMIC DNA]</scope>
    <source>
        <strain evidence="3 4">20186H4H1</strain>
    </source>
</reference>
<keyword evidence="4" id="KW-1185">Reference proteome</keyword>
<comment type="caution">
    <text evidence="3">The sequence shown here is derived from an EMBL/GenBank/DDBJ whole genome shotgun (WGS) entry which is preliminary data.</text>
</comment>
<feature type="signal peptide" evidence="2">
    <location>
        <begin position="1"/>
        <end position="21"/>
    </location>
</feature>
<proteinExistence type="predicted"/>
<keyword evidence="2" id="KW-0732">Signal</keyword>
<evidence type="ECO:0000256" key="2">
    <source>
        <dbReference type="SAM" id="SignalP"/>
    </source>
</evidence>
<dbReference type="RefSeq" id="WP_103854624.1">
    <property type="nucleotide sequence ID" value="NZ_PQVI01000003.1"/>
</dbReference>
<gene>
    <name evidence="3" type="ORF">C3Z13_00345</name>
</gene>
<accession>A0ABX4ZUF6</accession>
<sequence>MPAIIKIIIILVVMLSNLAVAQSEGEICHAEPEESIFNYAGLWGRDDVGMMICNYRQFLSEEEWLNSRRATEPEDDEENQIEKNSIS</sequence>
<organism evidence="3 4">
    <name type="scientific">Avibacterium endocarditidis</name>
    <dbReference type="NCBI Taxonomy" id="380674"/>
    <lineage>
        <taxon>Bacteria</taxon>
        <taxon>Pseudomonadati</taxon>
        <taxon>Pseudomonadota</taxon>
        <taxon>Gammaproteobacteria</taxon>
        <taxon>Pasteurellales</taxon>
        <taxon>Pasteurellaceae</taxon>
        <taxon>Avibacterium</taxon>
    </lineage>
</organism>
<dbReference type="EMBL" id="PQVI01000003">
    <property type="protein sequence ID" value="POY43168.1"/>
    <property type="molecule type" value="Genomic_DNA"/>
</dbReference>
<evidence type="ECO:0000256" key="1">
    <source>
        <dbReference type="SAM" id="MobiDB-lite"/>
    </source>
</evidence>
<evidence type="ECO:0000313" key="4">
    <source>
        <dbReference type="Proteomes" id="UP000237229"/>
    </source>
</evidence>
<feature type="region of interest" description="Disordered" evidence="1">
    <location>
        <begin position="67"/>
        <end position="87"/>
    </location>
</feature>
<protein>
    <submittedName>
        <fullName evidence="3">Uncharacterized protein</fullName>
    </submittedName>
</protein>
<dbReference type="Proteomes" id="UP000237229">
    <property type="component" value="Unassembled WGS sequence"/>
</dbReference>
<name>A0ABX4ZUF6_9PAST</name>
<feature type="chain" id="PRO_5046365374" evidence="2">
    <location>
        <begin position="22"/>
        <end position="87"/>
    </location>
</feature>